<dbReference type="Gene3D" id="3.40.50.1820">
    <property type="entry name" value="alpha/beta hydrolase"/>
    <property type="match status" value="1"/>
</dbReference>
<gene>
    <name evidence="1" type="ORF">OR37_02853</name>
</gene>
<dbReference type="PATRIC" id="fig|1292034.3.peg.2834"/>
<proteinExistence type="predicted"/>
<dbReference type="EMBL" id="APMP01000019">
    <property type="protein sequence ID" value="ENZ81295.1"/>
    <property type="molecule type" value="Genomic_DNA"/>
</dbReference>
<dbReference type="InterPro" id="IPR000801">
    <property type="entry name" value="Esterase-like"/>
</dbReference>
<dbReference type="Proteomes" id="UP000013063">
    <property type="component" value="Unassembled WGS sequence"/>
</dbReference>
<evidence type="ECO:0000313" key="2">
    <source>
        <dbReference type="Proteomes" id="UP000013063"/>
    </source>
</evidence>
<reference evidence="1 2" key="1">
    <citation type="journal article" date="2013" name="Genome Announc.">
        <title>Draft Genome Sequence for Caulobacter sp. Strain OR37, a Bacterium Tolerant to Heavy Metals.</title>
        <authorList>
            <person name="Utturkar S.M."/>
            <person name="Bollmann A."/>
            <person name="Brzoska R.M."/>
            <person name="Klingeman D.M."/>
            <person name="Epstein S.E."/>
            <person name="Palumbo A.V."/>
            <person name="Brown S.D."/>
        </authorList>
    </citation>
    <scope>NUCLEOTIDE SEQUENCE [LARGE SCALE GENOMIC DNA]</scope>
    <source>
        <strain evidence="1 2">OR37</strain>
    </source>
</reference>
<name>R0CYD7_CAUVI</name>
<dbReference type="eggNOG" id="COG0627">
    <property type="taxonomic scope" value="Bacteria"/>
</dbReference>
<evidence type="ECO:0008006" key="3">
    <source>
        <dbReference type="Google" id="ProtNLM"/>
    </source>
</evidence>
<dbReference type="SUPFAM" id="SSF53474">
    <property type="entry name" value="alpha/beta-Hydrolases"/>
    <property type="match status" value="1"/>
</dbReference>
<organism evidence="1 2">
    <name type="scientific">Caulobacter vibrioides OR37</name>
    <dbReference type="NCBI Taxonomy" id="1292034"/>
    <lineage>
        <taxon>Bacteria</taxon>
        <taxon>Pseudomonadati</taxon>
        <taxon>Pseudomonadota</taxon>
        <taxon>Alphaproteobacteria</taxon>
        <taxon>Caulobacterales</taxon>
        <taxon>Caulobacteraceae</taxon>
        <taxon>Caulobacter</taxon>
    </lineage>
</organism>
<dbReference type="InterPro" id="IPR029058">
    <property type="entry name" value="AB_hydrolase_fold"/>
</dbReference>
<protein>
    <recommendedName>
        <fullName evidence="3">Esterase</fullName>
    </recommendedName>
</protein>
<evidence type="ECO:0000313" key="1">
    <source>
        <dbReference type="EMBL" id="ENZ81295.1"/>
    </source>
</evidence>
<dbReference type="AlphaFoldDB" id="R0CYD7"/>
<dbReference type="STRING" id="1292034.OR37_02853"/>
<dbReference type="Pfam" id="PF00756">
    <property type="entry name" value="Esterase"/>
    <property type="match status" value="1"/>
</dbReference>
<sequence length="298" mass="32611" precursor="true">MKAPRLEKRARYLLSALAVVALLWLGWTELTRTRGDQKVVFQPAAKTCGVDGPLRYCVYRAVGGVNGDIVYHLHGRGLDEGVWNDDTYFTAMLQARWQAQGATAPTVVTLSYGPTWLLTPKGGKADSGLLDDMMRRLPAIEARIGQPRRRMLLGESMGGLNVLVAGLSHPSEFAKVAALCPGVYVDSPFASLPTLAAALRRTGANPKIAFGVRTLARTYVADEAEWRRVSPLALIDQATPRYPKLYLSCGLYDAYGNFEGTERLARAAREHGVETEWTPLYGGHCATDVNSVADFLLR</sequence>
<accession>R0CYD7</accession>
<keyword evidence="2" id="KW-1185">Reference proteome</keyword>
<comment type="caution">
    <text evidence="1">The sequence shown here is derived from an EMBL/GenBank/DDBJ whole genome shotgun (WGS) entry which is preliminary data.</text>
</comment>
<dbReference type="RefSeq" id="WP_004621194.1">
    <property type="nucleotide sequence ID" value="NZ_APMP01000019.1"/>
</dbReference>